<accession>A0AAX6MH76</accession>
<sequence length="164" mass="18819">MKATSSPAHAPRTKVSLNYIIDILLLKYPKTATIIDNSIDHFLPTPQLKIEPIITKMPSRLVTEQQRELDFLLISELFEKVTEFRREGKTARAQQELHRRRLRSYYADLREEAAKERDNGESSRQTDTITCKIPRRCAYCKDLKISNQCLKNGGCAVDNGKQPA</sequence>
<name>A0AAX6MH76_9PEZI</name>
<evidence type="ECO:0000313" key="2">
    <source>
        <dbReference type="Proteomes" id="UP001369815"/>
    </source>
</evidence>
<dbReference type="AlphaFoldDB" id="A0AAX6MH76"/>
<gene>
    <name evidence="1" type="ORF">Daesc_006505</name>
</gene>
<protein>
    <submittedName>
        <fullName evidence="1">Uncharacterized protein</fullName>
    </submittedName>
</protein>
<evidence type="ECO:0000313" key="1">
    <source>
        <dbReference type="EMBL" id="KAK6951979.1"/>
    </source>
</evidence>
<comment type="caution">
    <text evidence="1">The sequence shown here is derived from an EMBL/GenBank/DDBJ whole genome shotgun (WGS) entry which is preliminary data.</text>
</comment>
<dbReference type="EMBL" id="JBANMG010000006">
    <property type="protein sequence ID" value="KAK6951979.1"/>
    <property type="molecule type" value="Genomic_DNA"/>
</dbReference>
<organism evidence="1 2">
    <name type="scientific">Daldinia eschscholtzii</name>
    <dbReference type="NCBI Taxonomy" id="292717"/>
    <lineage>
        <taxon>Eukaryota</taxon>
        <taxon>Fungi</taxon>
        <taxon>Dikarya</taxon>
        <taxon>Ascomycota</taxon>
        <taxon>Pezizomycotina</taxon>
        <taxon>Sordariomycetes</taxon>
        <taxon>Xylariomycetidae</taxon>
        <taxon>Xylariales</taxon>
        <taxon>Hypoxylaceae</taxon>
        <taxon>Daldinia</taxon>
    </lineage>
</organism>
<keyword evidence="2" id="KW-1185">Reference proteome</keyword>
<dbReference type="Proteomes" id="UP001369815">
    <property type="component" value="Unassembled WGS sequence"/>
</dbReference>
<proteinExistence type="predicted"/>
<reference evidence="1 2" key="1">
    <citation type="journal article" date="2024" name="Front Chem Biol">
        <title>Unveiling the potential of Daldinia eschscholtzii MFLUCC 19-0629 through bioactivity and bioinformatics studies for enhanced sustainable agriculture production.</title>
        <authorList>
            <person name="Brooks S."/>
            <person name="Weaver J.A."/>
            <person name="Klomchit A."/>
            <person name="Alharthi S.A."/>
            <person name="Onlamun T."/>
            <person name="Nurani R."/>
            <person name="Vong T.K."/>
            <person name="Alberti F."/>
            <person name="Greco C."/>
        </authorList>
    </citation>
    <scope>NUCLEOTIDE SEQUENCE [LARGE SCALE GENOMIC DNA]</scope>
    <source>
        <strain evidence="1">MFLUCC 19-0629</strain>
    </source>
</reference>